<dbReference type="OrthoDB" id="190089at2759"/>
<dbReference type="SMART" id="SM00587">
    <property type="entry name" value="CHK"/>
    <property type="match status" value="1"/>
</dbReference>
<protein>
    <recommendedName>
        <fullName evidence="1">CHK kinase-like domain-containing protein</fullName>
    </recommendedName>
</protein>
<proteinExistence type="predicted"/>
<gene>
    <name evidence="2" type="ORF">PPYR_07094</name>
</gene>
<reference evidence="2 3" key="1">
    <citation type="journal article" date="2018" name="Elife">
        <title>Firefly genomes illuminate parallel origins of bioluminescence in beetles.</title>
        <authorList>
            <person name="Fallon T.R."/>
            <person name="Lower S.E."/>
            <person name="Chang C.H."/>
            <person name="Bessho-Uehara M."/>
            <person name="Martin G.J."/>
            <person name="Bewick A.J."/>
            <person name="Behringer M."/>
            <person name="Debat H.J."/>
            <person name="Wong I."/>
            <person name="Day J.C."/>
            <person name="Suvorov A."/>
            <person name="Silva C.J."/>
            <person name="Stanger-Hall K.F."/>
            <person name="Hall D.W."/>
            <person name="Schmitz R.J."/>
            <person name="Nelson D.R."/>
            <person name="Lewis S.M."/>
            <person name="Shigenobu S."/>
            <person name="Bybee S.M."/>
            <person name="Larracuente A.M."/>
            <person name="Oba Y."/>
            <person name="Weng J.K."/>
        </authorList>
    </citation>
    <scope>NUCLEOTIDE SEQUENCE [LARGE SCALE GENOMIC DNA]</scope>
    <source>
        <strain evidence="2">1611_PpyrPB1</strain>
        <tissue evidence="2">Whole body</tissue>
    </source>
</reference>
<dbReference type="InterPro" id="IPR004119">
    <property type="entry name" value="EcKL"/>
</dbReference>
<evidence type="ECO:0000259" key="1">
    <source>
        <dbReference type="SMART" id="SM00587"/>
    </source>
</evidence>
<feature type="domain" description="CHK kinase-like" evidence="1">
    <location>
        <begin position="127"/>
        <end position="325"/>
    </location>
</feature>
<keyword evidence="3" id="KW-1185">Reference proteome</keyword>
<sequence length="412" mass="48043">MDDCDKVVLNSKAQSLLNSLITNLGIENYTLNITRGNAKGDNYLGVIGKIHVKTEGATWNWIIKCAPEASQFRTTVPVAKVYQREVYVYEKILAEYQKFQEEKGVTTPFRSYAKYYTSLLEEPFETIILEDMKAVGYKLYNRQEPLDYHHALLAIREYGRFHAFSFAIRDQKPDLFHEFQQNVPEVFYDLLVNSESSRQLIQYQCNQIRDSISQIDSKRAYDNFSKFQDHMLELVKKLVTVEAAGPYAVISHGDCWINNFLFKYSKLQKSPTDMCLIDWQMARVGSPVLDLSCFLFTSTDKQLRDQHYDSLIKEYYDSLSSFLIELGSDPEVLFPFNILQEHLKIFSVYGLFMAIQSLYFMVSGEDEIPDVHNFTSEEEGMVQMKYVPKNIDRYTSRIRDVVVDFEKFGYNF</sequence>
<accession>A0A5N4APH4</accession>
<dbReference type="InParanoid" id="A0A5N4APH4"/>
<dbReference type="InterPro" id="IPR015897">
    <property type="entry name" value="CHK_kinase-like"/>
</dbReference>
<organism evidence="2 3">
    <name type="scientific">Photinus pyralis</name>
    <name type="common">Common eastern firefly</name>
    <name type="synonym">Lampyris pyralis</name>
    <dbReference type="NCBI Taxonomy" id="7054"/>
    <lineage>
        <taxon>Eukaryota</taxon>
        <taxon>Metazoa</taxon>
        <taxon>Ecdysozoa</taxon>
        <taxon>Arthropoda</taxon>
        <taxon>Hexapoda</taxon>
        <taxon>Insecta</taxon>
        <taxon>Pterygota</taxon>
        <taxon>Neoptera</taxon>
        <taxon>Endopterygota</taxon>
        <taxon>Coleoptera</taxon>
        <taxon>Polyphaga</taxon>
        <taxon>Elateriformia</taxon>
        <taxon>Elateroidea</taxon>
        <taxon>Lampyridae</taxon>
        <taxon>Lampyrinae</taxon>
        <taxon>Photinus</taxon>
    </lineage>
</organism>
<dbReference type="PANTHER" id="PTHR11012">
    <property type="entry name" value="PROTEIN KINASE-LIKE DOMAIN-CONTAINING"/>
    <property type="match status" value="1"/>
</dbReference>
<dbReference type="EMBL" id="VVIM01000005">
    <property type="protein sequence ID" value="KAB0799214.1"/>
    <property type="molecule type" value="Genomic_DNA"/>
</dbReference>
<comment type="caution">
    <text evidence="2">The sequence shown here is derived from an EMBL/GenBank/DDBJ whole genome shotgun (WGS) entry which is preliminary data.</text>
</comment>
<dbReference type="Gene3D" id="3.90.1200.10">
    <property type="match status" value="1"/>
</dbReference>
<dbReference type="AlphaFoldDB" id="A0A5N4APH4"/>
<dbReference type="PANTHER" id="PTHR11012:SF30">
    <property type="entry name" value="PROTEIN KINASE-LIKE DOMAIN-CONTAINING"/>
    <property type="match status" value="1"/>
</dbReference>
<evidence type="ECO:0000313" key="3">
    <source>
        <dbReference type="Proteomes" id="UP000327044"/>
    </source>
</evidence>
<dbReference type="InterPro" id="IPR011009">
    <property type="entry name" value="Kinase-like_dom_sf"/>
</dbReference>
<dbReference type="Proteomes" id="UP000327044">
    <property type="component" value="Unassembled WGS sequence"/>
</dbReference>
<dbReference type="Pfam" id="PF02958">
    <property type="entry name" value="EcKL"/>
    <property type="match status" value="1"/>
</dbReference>
<evidence type="ECO:0000313" key="2">
    <source>
        <dbReference type="EMBL" id="KAB0799214.1"/>
    </source>
</evidence>
<dbReference type="SUPFAM" id="SSF56112">
    <property type="entry name" value="Protein kinase-like (PK-like)"/>
    <property type="match status" value="1"/>
</dbReference>
<name>A0A5N4APH4_PHOPY</name>